<dbReference type="OrthoDB" id="1752183at2759"/>
<evidence type="ECO:0000313" key="3">
    <source>
        <dbReference type="Proteomes" id="UP000631114"/>
    </source>
</evidence>
<dbReference type="EMBL" id="JADFTS010000002">
    <property type="protein sequence ID" value="KAF9619683.1"/>
    <property type="molecule type" value="Genomic_DNA"/>
</dbReference>
<dbReference type="AlphaFoldDB" id="A0A835IN96"/>
<feature type="domain" description="RNase H type-1" evidence="1">
    <location>
        <begin position="17"/>
        <end position="78"/>
    </location>
</feature>
<comment type="caution">
    <text evidence="2">The sequence shown here is derived from an EMBL/GenBank/DDBJ whole genome shotgun (WGS) entry which is preliminary data.</text>
</comment>
<reference evidence="2 3" key="1">
    <citation type="submission" date="2020-10" db="EMBL/GenBank/DDBJ databases">
        <title>The Coptis chinensis genome and diversification of protoberbering-type alkaloids.</title>
        <authorList>
            <person name="Wang B."/>
            <person name="Shu S."/>
            <person name="Song C."/>
            <person name="Liu Y."/>
        </authorList>
    </citation>
    <scope>NUCLEOTIDE SEQUENCE [LARGE SCALE GENOMIC DNA]</scope>
    <source>
        <strain evidence="2">HL-2020</strain>
        <tissue evidence="2">Leaf</tissue>
    </source>
</reference>
<dbReference type="GO" id="GO:0003676">
    <property type="term" value="F:nucleic acid binding"/>
    <property type="evidence" value="ECO:0007669"/>
    <property type="project" value="InterPro"/>
</dbReference>
<proteinExistence type="predicted"/>
<dbReference type="Pfam" id="PF13456">
    <property type="entry name" value="RVT_3"/>
    <property type="match status" value="1"/>
</dbReference>
<protein>
    <recommendedName>
        <fullName evidence="1">RNase H type-1 domain-containing protein</fullName>
    </recommendedName>
</protein>
<dbReference type="Proteomes" id="UP000631114">
    <property type="component" value="Unassembled WGS sequence"/>
</dbReference>
<evidence type="ECO:0000313" key="2">
    <source>
        <dbReference type="EMBL" id="KAF9619683.1"/>
    </source>
</evidence>
<dbReference type="GO" id="GO:0004523">
    <property type="term" value="F:RNA-DNA hybrid ribonuclease activity"/>
    <property type="evidence" value="ECO:0007669"/>
    <property type="project" value="InterPro"/>
</dbReference>
<keyword evidence="3" id="KW-1185">Reference proteome</keyword>
<organism evidence="2 3">
    <name type="scientific">Coptis chinensis</name>
    <dbReference type="NCBI Taxonomy" id="261450"/>
    <lineage>
        <taxon>Eukaryota</taxon>
        <taxon>Viridiplantae</taxon>
        <taxon>Streptophyta</taxon>
        <taxon>Embryophyta</taxon>
        <taxon>Tracheophyta</taxon>
        <taxon>Spermatophyta</taxon>
        <taxon>Magnoliopsida</taxon>
        <taxon>Ranunculales</taxon>
        <taxon>Ranunculaceae</taxon>
        <taxon>Coptidoideae</taxon>
        <taxon>Coptis</taxon>
    </lineage>
</organism>
<gene>
    <name evidence="2" type="ORF">IFM89_008360</name>
</gene>
<evidence type="ECO:0000259" key="1">
    <source>
        <dbReference type="Pfam" id="PF13456"/>
    </source>
</evidence>
<name>A0A835IN96_9MAGN</name>
<sequence length="79" mass="8565">MASGLFFSHELYEVKLNSDASVTDDHARTGGIIRDCNGDVLLAYSGSGGTRSVLYQELKAIYDGLLGCEILQKRQILVA</sequence>
<accession>A0A835IN96</accession>
<dbReference type="InterPro" id="IPR002156">
    <property type="entry name" value="RNaseH_domain"/>
</dbReference>